<feature type="transmembrane region" description="Helical" evidence="1">
    <location>
        <begin position="82"/>
        <end position="107"/>
    </location>
</feature>
<proteinExistence type="predicted"/>
<dbReference type="EMBL" id="CP002100">
    <property type="protein sequence ID" value="ADN50038.1"/>
    <property type="molecule type" value="Genomic_DNA"/>
</dbReference>
<evidence type="ECO:0000256" key="1">
    <source>
        <dbReference type="SAM" id="Phobius"/>
    </source>
</evidence>
<feature type="transmembrane region" description="Helical" evidence="1">
    <location>
        <begin position="128"/>
        <end position="151"/>
    </location>
</feature>
<feature type="transmembrane region" description="Helical" evidence="1">
    <location>
        <begin position="491"/>
        <end position="512"/>
    </location>
</feature>
<feature type="transmembrane region" description="Helical" evidence="1">
    <location>
        <begin position="41"/>
        <end position="62"/>
    </location>
</feature>
<keyword evidence="1" id="KW-0472">Membrane</keyword>
<feature type="transmembrane region" description="Helical" evidence="1">
    <location>
        <begin position="419"/>
        <end position="442"/>
    </location>
</feature>
<feature type="transmembrane region" description="Helical" evidence="1">
    <location>
        <begin position="344"/>
        <end position="367"/>
    </location>
</feature>
<dbReference type="eggNOG" id="arCOG10475">
    <property type="taxonomic scope" value="Archaea"/>
</dbReference>
<dbReference type="KEGG" id="vdi:Vdis_0643"/>
<keyword evidence="1" id="KW-0812">Transmembrane</keyword>
<reference evidence="3" key="2">
    <citation type="journal article" date="2010" name="Stand. Genomic Sci.">
        <title>Complete genome sequence of Vulcanisaeta distributa type strain (IC-017T).</title>
        <authorList>
            <person name="Mavromatis K."/>
            <person name="Sikorski J."/>
            <person name="Pabst E."/>
            <person name="Teshima H."/>
            <person name="Lapidus A."/>
            <person name="Lucas S."/>
            <person name="Nolan M."/>
            <person name="Glavina Del Rio T."/>
            <person name="Cheng J."/>
            <person name="Bruce D."/>
            <person name="Goodwin L."/>
            <person name="Pitluck S."/>
            <person name="Liolios K."/>
            <person name="Ivanova N."/>
            <person name="Mikhailova N."/>
            <person name="Pati A."/>
            <person name="Chen A."/>
            <person name="Palaniappan K."/>
            <person name="Land M."/>
            <person name="Hauser L."/>
            <person name="Chang Y."/>
            <person name="Jeffries C."/>
            <person name="Rohde M."/>
            <person name="Spring S."/>
            <person name="Goker M."/>
            <person name="Wirth R."/>
            <person name="Woyke T."/>
            <person name="Bristow J."/>
            <person name="Eisen J."/>
            <person name="Markowitz V."/>
            <person name="Hugenholtz P."/>
            <person name="Klenk H."/>
            <person name="Kyrpides N."/>
        </authorList>
    </citation>
    <scope>NUCLEOTIDE SEQUENCE [LARGE SCALE GENOMIC DNA]</scope>
    <source>
        <strain evidence="3">DSM 14429 / JCM 11212 / NBRC 100878 / IC-017</strain>
    </source>
</reference>
<evidence type="ECO:0000313" key="3">
    <source>
        <dbReference type="Proteomes" id="UP000006681"/>
    </source>
</evidence>
<feature type="transmembrane region" description="Helical" evidence="1">
    <location>
        <begin position="191"/>
        <end position="214"/>
    </location>
</feature>
<feature type="transmembrane region" description="Helical" evidence="1">
    <location>
        <begin position="388"/>
        <end position="413"/>
    </location>
</feature>
<feature type="transmembrane region" description="Helical" evidence="1">
    <location>
        <begin position="243"/>
        <end position="263"/>
    </location>
</feature>
<reference evidence="2 3" key="1">
    <citation type="journal article" date="2010" name="Stand. Genomic Sci.">
        <title>Complete genome sequence of Vulcanisaeta distributa type strain (IC-017).</title>
        <authorList>
            <person name="Mavromatis K."/>
            <person name="Sikorski J."/>
            <person name="Pabst E."/>
            <person name="Teshima H."/>
            <person name="Lapidus A."/>
            <person name="Lucas S."/>
            <person name="Nolan M."/>
            <person name="Glavina Del Rio T."/>
            <person name="Cheng J.F."/>
            <person name="Bruce D."/>
            <person name="Goodwin L."/>
            <person name="Pitluck S."/>
            <person name="Liolios K."/>
            <person name="Ivanova N."/>
            <person name="Mikhailova N."/>
            <person name="Pati A."/>
            <person name="Chen A."/>
            <person name="Palaniappan K."/>
            <person name="Land M."/>
            <person name="Hauser L."/>
            <person name="Chang Y.J."/>
            <person name="Jeffries C.D."/>
            <person name="Rohde M."/>
            <person name="Spring S."/>
            <person name="Goker M."/>
            <person name="Wirth R."/>
            <person name="Woyke T."/>
            <person name="Bristow J."/>
            <person name="Eisen J.A."/>
            <person name="Markowitz V."/>
            <person name="Hugenholtz P."/>
            <person name="Klenk H.P."/>
            <person name="Kyrpides N.C."/>
        </authorList>
    </citation>
    <scope>NUCLEOTIDE SEQUENCE [LARGE SCALE GENOMIC DNA]</scope>
    <source>
        <strain evidence="3">DSM 14429 / JCM 11212 / NBRC 100878 / IC-017</strain>
    </source>
</reference>
<feature type="transmembrane region" description="Helical" evidence="1">
    <location>
        <begin position="157"/>
        <end position="179"/>
    </location>
</feature>
<organism evidence="2 3">
    <name type="scientific">Vulcanisaeta distributa (strain DSM 14429 / JCM 11212 / NBRC 100878 / IC-017)</name>
    <dbReference type="NCBI Taxonomy" id="572478"/>
    <lineage>
        <taxon>Archaea</taxon>
        <taxon>Thermoproteota</taxon>
        <taxon>Thermoprotei</taxon>
        <taxon>Thermoproteales</taxon>
        <taxon>Thermoproteaceae</taxon>
        <taxon>Vulcanisaeta</taxon>
    </lineage>
</organism>
<keyword evidence="1" id="KW-1133">Transmembrane helix</keyword>
<name>E1QVB1_VULDI</name>
<protein>
    <submittedName>
        <fullName evidence="2">Uncharacterized protein</fullName>
    </submittedName>
</protein>
<gene>
    <name evidence="2" type="ordered locus">Vdis_0643</name>
</gene>
<feature type="transmembrane region" description="Helical" evidence="1">
    <location>
        <begin position="454"/>
        <end position="479"/>
    </location>
</feature>
<feature type="transmembrane region" description="Helical" evidence="1">
    <location>
        <begin position="314"/>
        <end position="332"/>
    </location>
</feature>
<keyword evidence="3" id="KW-1185">Reference proteome</keyword>
<dbReference type="HOGENOM" id="CLU_529602_0_0_2"/>
<evidence type="ECO:0000313" key="2">
    <source>
        <dbReference type="EMBL" id="ADN50038.1"/>
    </source>
</evidence>
<dbReference type="RefSeq" id="WP_013335763.1">
    <property type="nucleotide sequence ID" value="NC_014537.1"/>
</dbReference>
<dbReference type="GeneID" id="9751564"/>
<dbReference type="OrthoDB" id="29118at2157"/>
<dbReference type="AlphaFoldDB" id="E1QVB1"/>
<accession>E1QVB1</accession>
<sequence length="515" mass="54781">MNPWELGDLVYRELIVQAITQVRRTGARPIRVDRVVGGYGVIKAVASIIIAAYLAAPLIIALTTHWGGVVGIYRSPPYEYMIMYLAILMTYMLLSPIITSVMGHPVIGDLLRTLGLDEGSIRLAATMAVIRAVDAPLISSLTTAMVIAAVIHTPAPALVTAQAVLLGLVGPLVGIVALDTVVRRRGSVSTFLTRSLVVAANSIPWVIALTLLMLSEDPGIISPGIAQYIPLISDPLIMSHPMALLNSVTTTAVLTAIDSYLLINAGSRLLMPRLPGGPESLITVNKPFRGFRFRGPFMGLVRYYMRQLLSARGSLGMVVGGALMAVFLYVSLATSMRGLTQFELIIGVMAYAAPLAFITSFLPVMMYNAEYSALPIILTVPVTPIRRMMAKVPMVLTAYYALAAPMVVILAALHHPSAIPPVLALAVSPLASTVMSAVIFQLEVRDYLNGSQALAILNLVNTLLIITAASIPIIAFITAQVLTMNITYSTMALAVTGAAETAVLSLALIGLVRAG</sequence>
<dbReference type="STRING" id="572478.Vdis_0643"/>
<dbReference type="Proteomes" id="UP000006681">
    <property type="component" value="Chromosome"/>
</dbReference>